<dbReference type="InterPro" id="IPR000292">
    <property type="entry name" value="For/NO2_transpt"/>
</dbReference>
<dbReference type="EMBL" id="JABUFE010000002">
    <property type="protein sequence ID" value="NSX54012.1"/>
    <property type="molecule type" value="Genomic_DNA"/>
</dbReference>
<evidence type="ECO:0000256" key="4">
    <source>
        <dbReference type="ARBA" id="ARBA00023136"/>
    </source>
</evidence>
<evidence type="ECO:0000313" key="7">
    <source>
        <dbReference type="Proteomes" id="UP000777935"/>
    </source>
</evidence>
<sequence>MSDNDKDDIVRLDKKSERRSIEAASKLSSKLIYEVIRRDGEEELERTTRSLIWSGIAAGIMISFSVLGEAIFRTYLPDAPWRYLVENLGYSLGFLLVILGRMQLFTENTISTVLPFMVKPTFSMFGCVARLWAIVLAANVVGAFAIAALYAHTSAIPAELLPAITSLSEHAVGMPAGESFMRAIPAGILVAAIVWMLPQSESSAFMVILTFTWLIAAGDFTHVVAGSVEMAFLLLRGELGIMNAIFGFFLPVLAGNIVGGTAIFALLAWGQVKDEFISDASEREN</sequence>
<feature type="transmembrane region" description="Helical" evidence="5">
    <location>
        <begin position="245"/>
        <end position="269"/>
    </location>
</feature>
<evidence type="ECO:0000256" key="5">
    <source>
        <dbReference type="SAM" id="Phobius"/>
    </source>
</evidence>
<dbReference type="PANTHER" id="PTHR30520:SF2">
    <property type="entry name" value="INNER MEMBRANE PROTEIN YFDC"/>
    <property type="match status" value="1"/>
</dbReference>
<dbReference type="Proteomes" id="UP000777935">
    <property type="component" value="Unassembled WGS sequence"/>
</dbReference>
<evidence type="ECO:0000313" key="6">
    <source>
        <dbReference type="EMBL" id="NSX54012.1"/>
    </source>
</evidence>
<dbReference type="PANTHER" id="PTHR30520">
    <property type="entry name" value="FORMATE TRANSPORTER-RELATED"/>
    <property type="match status" value="1"/>
</dbReference>
<evidence type="ECO:0000256" key="1">
    <source>
        <dbReference type="ARBA" id="ARBA00004141"/>
    </source>
</evidence>
<comment type="subcellular location">
    <subcellularLocation>
        <location evidence="1">Membrane</location>
        <topology evidence="1">Multi-pass membrane protein</topology>
    </subcellularLocation>
</comment>
<gene>
    <name evidence="6" type="ORF">HRQ87_04265</name>
</gene>
<feature type="transmembrane region" description="Helical" evidence="5">
    <location>
        <begin position="51"/>
        <end position="76"/>
    </location>
</feature>
<dbReference type="Gene3D" id="1.20.1080.10">
    <property type="entry name" value="Glycerol uptake facilitator protein"/>
    <property type="match status" value="1"/>
</dbReference>
<proteinExistence type="predicted"/>
<feature type="transmembrane region" description="Helical" evidence="5">
    <location>
        <begin position="88"/>
        <end position="106"/>
    </location>
</feature>
<dbReference type="Pfam" id="PF01226">
    <property type="entry name" value="Form_Nir_trans"/>
    <property type="match status" value="1"/>
</dbReference>
<feature type="transmembrane region" description="Helical" evidence="5">
    <location>
        <begin position="204"/>
        <end position="225"/>
    </location>
</feature>
<protein>
    <submittedName>
        <fullName evidence="6">Formate/nitrite transporter family protein</fullName>
    </submittedName>
</protein>
<keyword evidence="3 5" id="KW-1133">Transmembrane helix</keyword>
<reference evidence="6 7" key="1">
    <citation type="submission" date="2020-06" db="EMBL/GenBank/DDBJ databases">
        <title>Sulfitobacter algicola sp. nov., isolated from green algae.</title>
        <authorList>
            <person name="Wang C."/>
        </authorList>
    </citation>
    <scope>NUCLEOTIDE SEQUENCE [LARGE SCALE GENOMIC DNA]</scope>
    <source>
        <strain evidence="6 7">1151</strain>
    </source>
</reference>
<feature type="transmembrane region" description="Helical" evidence="5">
    <location>
        <begin position="179"/>
        <end position="197"/>
    </location>
</feature>
<dbReference type="RefSeq" id="WP_174135603.1">
    <property type="nucleotide sequence ID" value="NZ_JABUFE010000002.1"/>
</dbReference>
<comment type="caution">
    <text evidence="6">The sequence shown here is derived from an EMBL/GenBank/DDBJ whole genome shotgun (WGS) entry which is preliminary data.</text>
</comment>
<evidence type="ECO:0000256" key="2">
    <source>
        <dbReference type="ARBA" id="ARBA00022692"/>
    </source>
</evidence>
<organism evidence="6 7">
    <name type="scientific">Parasulfitobacter algicola</name>
    <dbReference type="NCBI Taxonomy" id="2614809"/>
    <lineage>
        <taxon>Bacteria</taxon>
        <taxon>Pseudomonadati</taxon>
        <taxon>Pseudomonadota</taxon>
        <taxon>Alphaproteobacteria</taxon>
        <taxon>Rhodobacterales</taxon>
        <taxon>Roseobacteraceae</taxon>
        <taxon>Parasulfitobacter</taxon>
    </lineage>
</organism>
<keyword evidence="7" id="KW-1185">Reference proteome</keyword>
<keyword evidence="2 5" id="KW-0812">Transmembrane</keyword>
<keyword evidence="4 5" id="KW-0472">Membrane</keyword>
<name>A0ABX2IMA6_9RHOB</name>
<evidence type="ECO:0000256" key="3">
    <source>
        <dbReference type="ARBA" id="ARBA00022989"/>
    </source>
</evidence>
<feature type="transmembrane region" description="Helical" evidence="5">
    <location>
        <begin position="127"/>
        <end position="151"/>
    </location>
</feature>
<accession>A0ABX2IMA6</accession>
<dbReference type="InterPro" id="IPR023271">
    <property type="entry name" value="Aquaporin-like"/>
</dbReference>